<protein>
    <submittedName>
        <fullName evidence="3">Uncharacterized protein LOC108280224 isoform X2</fullName>
    </submittedName>
</protein>
<evidence type="ECO:0000313" key="3">
    <source>
        <dbReference type="RefSeq" id="XP_053529764.1"/>
    </source>
</evidence>
<evidence type="ECO:0000313" key="2">
    <source>
        <dbReference type="Proteomes" id="UP000221080"/>
    </source>
</evidence>
<sequence>MSSSEEMPDYTSWDSSNSQPWVEDGDVQHFAPVPHVYNQEQDFTPITQGQAYYNLPAQPQPYCASWDWSNSDPWVEDGDVQHLVPAPHVYNQEQDFTPSTQGQAYYSLPSQPYCASWDSLSSEPWVEDGDVQHLVPAPHVYNQEQDFTPRTQGQAYYSLPAQPQPYCASWDSSSSELWVEDGDVQHLVPAPHVYNQEQDFTPSTQGQAYYGLPAQPQPYYLSWDTIFCFGPWVGAGDLPHPIPSSHMYHQEQIFTPSAQGQIELPGMAAVSENQNYSSMPDNTRQQGILWRKVEKKKYSCCCAPTWIRSRNHPDNFFQESI</sequence>
<organism evidence="2 3">
    <name type="scientific">Ictalurus punctatus</name>
    <name type="common">Channel catfish</name>
    <name type="synonym">Silurus punctatus</name>
    <dbReference type="NCBI Taxonomy" id="7998"/>
    <lineage>
        <taxon>Eukaryota</taxon>
        <taxon>Metazoa</taxon>
        <taxon>Chordata</taxon>
        <taxon>Craniata</taxon>
        <taxon>Vertebrata</taxon>
        <taxon>Euteleostomi</taxon>
        <taxon>Actinopterygii</taxon>
        <taxon>Neopterygii</taxon>
        <taxon>Teleostei</taxon>
        <taxon>Ostariophysi</taxon>
        <taxon>Siluriformes</taxon>
        <taxon>Ictaluridae</taxon>
        <taxon>Ictalurus</taxon>
    </lineage>
</organism>
<feature type="region of interest" description="Disordered" evidence="1">
    <location>
        <begin position="1"/>
        <end position="25"/>
    </location>
</feature>
<accession>A0A9F7QTG1</accession>
<reference evidence="3" key="2">
    <citation type="submission" date="2025-08" db="UniProtKB">
        <authorList>
            <consortium name="RefSeq"/>
        </authorList>
    </citation>
    <scope>IDENTIFICATION</scope>
    <source>
        <tissue evidence="3">Blood</tissue>
    </source>
</reference>
<gene>
    <name evidence="3" type="primary">LOC108280224</name>
</gene>
<dbReference type="AlphaFoldDB" id="A0A9F7QTG1"/>
<keyword evidence="2" id="KW-1185">Reference proteome</keyword>
<reference evidence="2" key="1">
    <citation type="journal article" date="2016" name="Nat. Commun.">
        <title>The channel catfish genome sequence provides insights into the evolution of scale formation in teleosts.</title>
        <authorList>
            <person name="Liu Z."/>
            <person name="Liu S."/>
            <person name="Yao J."/>
            <person name="Bao L."/>
            <person name="Zhang J."/>
            <person name="Li Y."/>
            <person name="Jiang C."/>
            <person name="Sun L."/>
            <person name="Wang R."/>
            <person name="Zhang Y."/>
            <person name="Zhou T."/>
            <person name="Zeng Q."/>
            <person name="Fu Q."/>
            <person name="Gao S."/>
            <person name="Li N."/>
            <person name="Koren S."/>
            <person name="Jiang Y."/>
            <person name="Zimin A."/>
            <person name="Xu P."/>
            <person name="Phillippy A.M."/>
            <person name="Geng X."/>
            <person name="Song L."/>
            <person name="Sun F."/>
            <person name="Li C."/>
            <person name="Wang X."/>
            <person name="Chen A."/>
            <person name="Jin Y."/>
            <person name="Yuan Z."/>
            <person name="Yang Y."/>
            <person name="Tan S."/>
            <person name="Peatman E."/>
            <person name="Lu J."/>
            <person name="Qin Z."/>
            <person name="Dunham R."/>
            <person name="Li Z."/>
            <person name="Sonstegard T."/>
            <person name="Feng J."/>
            <person name="Danzmann R.G."/>
            <person name="Schroeder S."/>
            <person name="Scheffler B."/>
            <person name="Duke M.V."/>
            <person name="Ballard L."/>
            <person name="Kucuktas H."/>
            <person name="Kaltenboeck L."/>
            <person name="Liu H."/>
            <person name="Armbruster J."/>
            <person name="Xie Y."/>
            <person name="Kirby M.L."/>
            <person name="Tian Y."/>
            <person name="Flanagan M.E."/>
            <person name="Mu W."/>
            <person name="Waldbieser G.C."/>
        </authorList>
    </citation>
    <scope>NUCLEOTIDE SEQUENCE [LARGE SCALE GENOMIC DNA]</scope>
    <source>
        <strain evidence="2">SDA103</strain>
    </source>
</reference>
<dbReference type="Proteomes" id="UP000221080">
    <property type="component" value="Chromosome 20"/>
</dbReference>
<evidence type="ECO:0000256" key="1">
    <source>
        <dbReference type="SAM" id="MobiDB-lite"/>
    </source>
</evidence>
<proteinExistence type="predicted"/>
<name>A0A9F7QTG1_ICTPU</name>
<dbReference type="GeneID" id="108280224"/>
<dbReference type="RefSeq" id="XP_053529764.1">
    <property type="nucleotide sequence ID" value="XM_053673789.1"/>
</dbReference>